<dbReference type="InterPro" id="IPR036249">
    <property type="entry name" value="Thioredoxin-like_sf"/>
</dbReference>
<dbReference type="SUPFAM" id="SSF52833">
    <property type="entry name" value="Thioredoxin-like"/>
    <property type="match status" value="1"/>
</dbReference>
<gene>
    <name evidence="1" type="ORF">J4215_00650</name>
</gene>
<dbReference type="Proteomes" id="UP000675968">
    <property type="component" value="Unassembled WGS sequence"/>
</dbReference>
<evidence type="ECO:0000313" key="2">
    <source>
        <dbReference type="Proteomes" id="UP000675968"/>
    </source>
</evidence>
<reference evidence="1" key="2">
    <citation type="submission" date="2021-05" db="EMBL/GenBank/DDBJ databases">
        <title>Protein family content uncovers lineage relationships and bacterial pathway maintenance mechanisms in DPANN archaea.</title>
        <authorList>
            <person name="Castelle C.J."/>
            <person name="Meheust R."/>
            <person name="Jaffe A.L."/>
            <person name="Seitz K."/>
            <person name="Gong X."/>
            <person name="Baker B.J."/>
            <person name="Banfield J.F."/>
        </authorList>
    </citation>
    <scope>NUCLEOTIDE SEQUENCE</scope>
    <source>
        <strain evidence="1">RIFCSPLOWO2_01_FULL_AR10_48_17</strain>
    </source>
</reference>
<name>A0A8T4L2T6_9ARCH</name>
<accession>A0A8T4L2T6</accession>
<dbReference type="Gene3D" id="3.40.30.10">
    <property type="entry name" value="Glutaredoxin"/>
    <property type="match status" value="1"/>
</dbReference>
<dbReference type="CDD" id="cd02980">
    <property type="entry name" value="TRX_Fd_family"/>
    <property type="match status" value="1"/>
</dbReference>
<protein>
    <submittedName>
        <fullName evidence="1">(2Fe-2S) ferredoxin domain-containing protein</fullName>
    </submittedName>
</protein>
<dbReference type="EMBL" id="JAGVWC010000006">
    <property type="protein sequence ID" value="MBS3061071.1"/>
    <property type="molecule type" value="Genomic_DNA"/>
</dbReference>
<evidence type="ECO:0000313" key="1">
    <source>
        <dbReference type="EMBL" id="MBS3061071.1"/>
    </source>
</evidence>
<dbReference type="AlphaFoldDB" id="A0A8T4L2T6"/>
<reference evidence="1" key="1">
    <citation type="submission" date="2021-03" db="EMBL/GenBank/DDBJ databases">
        <authorList>
            <person name="Jaffe A."/>
        </authorList>
    </citation>
    <scope>NUCLEOTIDE SEQUENCE</scope>
    <source>
        <strain evidence="1">RIFCSPLOWO2_01_FULL_AR10_48_17</strain>
    </source>
</reference>
<organism evidence="1 2">
    <name type="scientific">Candidatus Iainarchaeum sp</name>
    <dbReference type="NCBI Taxonomy" id="3101447"/>
    <lineage>
        <taxon>Archaea</taxon>
        <taxon>Candidatus Iainarchaeota</taxon>
        <taxon>Candidatus Iainarchaeia</taxon>
        <taxon>Candidatus Iainarchaeales</taxon>
        <taxon>Candidatus Iainarchaeaceae</taxon>
        <taxon>Candidatus Iainarchaeum</taxon>
    </lineage>
</organism>
<sequence>MAFFLRHVLVCTNEKPGHCGELGGFGLLEAFRTQVKLAGLENQVLVSKTGCTKQHHLGAAVIVHPDGVWYKGVSVADVPELVESHLKKGIVVARLQNKEIGLSKKVV</sequence>
<comment type="caution">
    <text evidence="1">The sequence shown here is derived from an EMBL/GenBank/DDBJ whole genome shotgun (WGS) entry which is preliminary data.</text>
</comment>
<proteinExistence type="predicted"/>